<evidence type="ECO:0000313" key="2">
    <source>
        <dbReference type="Proteomes" id="UP000789901"/>
    </source>
</evidence>
<proteinExistence type="predicted"/>
<accession>A0ABN7V4T3</accession>
<protein>
    <submittedName>
        <fullName evidence="1">31834_t:CDS:1</fullName>
    </submittedName>
</protein>
<dbReference type="Proteomes" id="UP000789901">
    <property type="component" value="Unassembled WGS sequence"/>
</dbReference>
<keyword evidence="2" id="KW-1185">Reference proteome</keyword>
<name>A0ABN7V4T3_GIGMA</name>
<comment type="caution">
    <text evidence="1">The sequence shown here is derived from an EMBL/GenBank/DDBJ whole genome shotgun (WGS) entry which is preliminary data.</text>
</comment>
<sequence length="48" mass="5833">MCFWYDSDYKSTNLALFLIIRFKYPYAALDLYFLSKDYDPNNIYSQSN</sequence>
<reference evidence="1 2" key="1">
    <citation type="submission" date="2021-06" db="EMBL/GenBank/DDBJ databases">
        <authorList>
            <person name="Kallberg Y."/>
            <person name="Tangrot J."/>
            <person name="Rosling A."/>
        </authorList>
    </citation>
    <scope>NUCLEOTIDE SEQUENCE [LARGE SCALE GENOMIC DNA]</scope>
    <source>
        <strain evidence="1 2">120-4 pot B 10/14</strain>
    </source>
</reference>
<feature type="non-terminal residue" evidence="1">
    <location>
        <position position="48"/>
    </location>
</feature>
<organism evidence="1 2">
    <name type="scientific">Gigaspora margarita</name>
    <dbReference type="NCBI Taxonomy" id="4874"/>
    <lineage>
        <taxon>Eukaryota</taxon>
        <taxon>Fungi</taxon>
        <taxon>Fungi incertae sedis</taxon>
        <taxon>Mucoromycota</taxon>
        <taxon>Glomeromycotina</taxon>
        <taxon>Glomeromycetes</taxon>
        <taxon>Diversisporales</taxon>
        <taxon>Gigasporaceae</taxon>
        <taxon>Gigaspora</taxon>
    </lineage>
</organism>
<evidence type="ECO:0000313" key="1">
    <source>
        <dbReference type="EMBL" id="CAG8730046.1"/>
    </source>
</evidence>
<gene>
    <name evidence="1" type="ORF">GMARGA_LOCUS14313</name>
</gene>
<dbReference type="EMBL" id="CAJVQB010009428">
    <property type="protein sequence ID" value="CAG8730046.1"/>
    <property type="molecule type" value="Genomic_DNA"/>
</dbReference>